<keyword evidence="3" id="KW-1185">Reference proteome</keyword>
<accession>A0A8K0R8A2</accession>
<dbReference type="InterPro" id="IPR029062">
    <property type="entry name" value="Class_I_gatase-like"/>
</dbReference>
<evidence type="ECO:0000313" key="3">
    <source>
        <dbReference type="Proteomes" id="UP000813461"/>
    </source>
</evidence>
<feature type="domain" description="DJ-1/PfpI" evidence="1">
    <location>
        <begin position="60"/>
        <end position="191"/>
    </location>
</feature>
<dbReference type="Proteomes" id="UP000813461">
    <property type="component" value="Unassembled WGS sequence"/>
</dbReference>
<sequence length="233" mass="25779">MSSSNGTQKPLRIGVFYEEVQMTDLAGLDFFGNLTPKIIDVCVQLQPELAPLKPLAIPIEFLYISSSTEAAWCTPEMYVKPTHTYENAPRDLDIIMIGGPDPSAVKEESLTYLREASKQTKVILTTCTGSLWLAKSGVLNGKKATSNRVMLGMAKQMFPDVEWLDQRWVIEDGHFDGAQIWTAGGAGCGIDMAIAYTDRNFNKKLVQAGCMGLDFDYEGRTKQFYKGPLPSFS</sequence>
<dbReference type="AlphaFoldDB" id="A0A8K0R8A2"/>
<dbReference type="EMBL" id="JAGMVJ010000008">
    <property type="protein sequence ID" value="KAH7088326.1"/>
    <property type="molecule type" value="Genomic_DNA"/>
</dbReference>
<evidence type="ECO:0000313" key="2">
    <source>
        <dbReference type="EMBL" id="KAH7088326.1"/>
    </source>
</evidence>
<proteinExistence type="predicted"/>
<evidence type="ECO:0000259" key="1">
    <source>
        <dbReference type="Pfam" id="PF01965"/>
    </source>
</evidence>
<dbReference type="Gene3D" id="3.40.50.880">
    <property type="match status" value="1"/>
</dbReference>
<dbReference type="PANTHER" id="PTHR43130:SF7">
    <property type="entry name" value="DJ-1_PFPI DOMAIN-CONTAINING PROTEIN"/>
    <property type="match status" value="1"/>
</dbReference>
<dbReference type="SUPFAM" id="SSF52317">
    <property type="entry name" value="Class I glutamine amidotransferase-like"/>
    <property type="match status" value="1"/>
</dbReference>
<name>A0A8K0R8A2_9PLEO</name>
<organism evidence="2 3">
    <name type="scientific">Paraphoma chrysanthemicola</name>
    <dbReference type="NCBI Taxonomy" id="798071"/>
    <lineage>
        <taxon>Eukaryota</taxon>
        <taxon>Fungi</taxon>
        <taxon>Dikarya</taxon>
        <taxon>Ascomycota</taxon>
        <taxon>Pezizomycotina</taxon>
        <taxon>Dothideomycetes</taxon>
        <taxon>Pleosporomycetidae</taxon>
        <taxon>Pleosporales</taxon>
        <taxon>Pleosporineae</taxon>
        <taxon>Phaeosphaeriaceae</taxon>
        <taxon>Paraphoma</taxon>
    </lineage>
</organism>
<dbReference type="InterPro" id="IPR052158">
    <property type="entry name" value="INH-QAR"/>
</dbReference>
<protein>
    <submittedName>
        <fullName evidence="2">Class I glutamine amidotransferase-like protein</fullName>
    </submittedName>
</protein>
<gene>
    <name evidence="2" type="ORF">FB567DRAFT_628062</name>
</gene>
<dbReference type="Pfam" id="PF01965">
    <property type="entry name" value="DJ-1_PfpI"/>
    <property type="match status" value="1"/>
</dbReference>
<dbReference type="PANTHER" id="PTHR43130">
    <property type="entry name" value="ARAC-FAMILY TRANSCRIPTIONAL REGULATOR"/>
    <property type="match status" value="1"/>
</dbReference>
<comment type="caution">
    <text evidence="2">The sequence shown here is derived from an EMBL/GenBank/DDBJ whole genome shotgun (WGS) entry which is preliminary data.</text>
</comment>
<dbReference type="OrthoDB" id="543156at2759"/>
<reference evidence="2" key="1">
    <citation type="journal article" date="2021" name="Nat. Commun.">
        <title>Genetic determinants of endophytism in the Arabidopsis root mycobiome.</title>
        <authorList>
            <person name="Mesny F."/>
            <person name="Miyauchi S."/>
            <person name="Thiergart T."/>
            <person name="Pickel B."/>
            <person name="Atanasova L."/>
            <person name="Karlsson M."/>
            <person name="Huettel B."/>
            <person name="Barry K.W."/>
            <person name="Haridas S."/>
            <person name="Chen C."/>
            <person name="Bauer D."/>
            <person name="Andreopoulos W."/>
            <person name="Pangilinan J."/>
            <person name="LaButti K."/>
            <person name="Riley R."/>
            <person name="Lipzen A."/>
            <person name="Clum A."/>
            <person name="Drula E."/>
            <person name="Henrissat B."/>
            <person name="Kohler A."/>
            <person name="Grigoriev I.V."/>
            <person name="Martin F.M."/>
            <person name="Hacquard S."/>
        </authorList>
    </citation>
    <scope>NUCLEOTIDE SEQUENCE</scope>
    <source>
        <strain evidence="2">MPI-SDFR-AT-0120</strain>
    </source>
</reference>
<dbReference type="InterPro" id="IPR002818">
    <property type="entry name" value="DJ-1/PfpI"/>
</dbReference>
<keyword evidence="2" id="KW-0315">Glutamine amidotransferase</keyword>